<feature type="chain" id="PRO_5036226771" evidence="1">
    <location>
        <begin position="21"/>
        <end position="77"/>
    </location>
</feature>
<dbReference type="EMBL" id="CAJNOJ010000180">
    <property type="protein sequence ID" value="CAF1251036.1"/>
    <property type="molecule type" value="Genomic_DNA"/>
</dbReference>
<comment type="caution">
    <text evidence="2">The sequence shown here is derived from an EMBL/GenBank/DDBJ whole genome shotgun (WGS) entry which is preliminary data.</text>
</comment>
<dbReference type="InterPro" id="IPR045860">
    <property type="entry name" value="Snake_toxin-like_sf"/>
</dbReference>
<dbReference type="Proteomes" id="UP000663852">
    <property type="component" value="Unassembled WGS sequence"/>
</dbReference>
<accession>A0A815A0T2</accession>
<dbReference type="EMBL" id="CAJNOR010013151">
    <property type="protein sequence ID" value="CAF1671761.1"/>
    <property type="molecule type" value="Genomic_DNA"/>
</dbReference>
<gene>
    <name evidence="2" type="ORF">EDS130_LOCUS27974</name>
    <name evidence="3" type="ORF">XAT740_LOCUS58816</name>
</gene>
<dbReference type="Proteomes" id="UP000663828">
    <property type="component" value="Unassembled WGS sequence"/>
</dbReference>
<dbReference type="SUPFAM" id="SSF57302">
    <property type="entry name" value="Snake toxin-like"/>
    <property type="match status" value="1"/>
</dbReference>
<evidence type="ECO:0000313" key="2">
    <source>
        <dbReference type="EMBL" id="CAF1251036.1"/>
    </source>
</evidence>
<keyword evidence="4" id="KW-1185">Reference proteome</keyword>
<sequence length="77" mass="8087">MTKLLLIIAIVFAVVAVTSSIDCYAGVPNAYLVKTGFDACYSWVVGNNIVMKAGATGYTCANAPSHYKCCSTNLCNA</sequence>
<reference evidence="2" key="1">
    <citation type="submission" date="2021-02" db="EMBL/GenBank/DDBJ databases">
        <authorList>
            <person name="Nowell W R."/>
        </authorList>
    </citation>
    <scope>NUCLEOTIDE SEQUENCE</scope>
</reference>
<feature type="signal peptide" evidence="1">
    <location>
        <begin position="1"/>
        <end position="20"/>
    </location>
</feature>
<dbReference type="AlphaFoldDB" id="A0A815A0T2"/>
<keyword evidence="1" id="KW-0732">Signal</keyword>
<evidence type="ECO:0000256" key="1">
    <source>
        <dbReference type="SAM" id="SignalP"/>
    </source>
</evidence>
<evidence type="ECO:0000313" key="4">
    <source>
        <dbReference type="Proteomes" id="UP000663828"/>
    </source>
</evidence>
<name>A0A815A0T2_ADIRI</name>
<evidence type="ECO:0000313" key="3">
    <source>
        <dbReference type="EMBL" id="CAF1671761.1"/>
    </source>
</evidence>
<dbReference type="OrthoDB" id="10443359at2759"/>
<evidence type="ECO:0000313" key="5">
    <source>
        <dbReference type="Proteomes" id="UP000663852"/>
    </source>
</evidence>
<organism evidence="2 5">
    <name type="scientific">Adineta ricciae</name>
    <name type="common">Rotifer</name>
    <dbReference type="NCBI Taxonomy" id="249248"/>
    <lineage>
        <taxon>Eukaryota</taxon>
        <taxon>Metazoa</taxon>
        <taxon>Spiralia</taxon>
        <taxon>Gnathifera</taxon>
        <taxon>Rotifera</taxon>
        <taxon>Eurotatoria</taxon>
        <taxon>Bdelloidea</taxon>
        <taxon>Adinetida</taxon>
        <taxon>Adinetidae</taxon>
        <taxon>Adineta</taxon>
    </lineage>
</organism>
<protein>
    <submittedName>
        <fullName evidence="2">Uncharacterized protein</fullName>
    </submittedName>
</protein>
<proteinExistence type="predicted"/>